<dbReference type="Gene3D" id="2.60.40.10">
    <property type="entry name" value="Immunoglobulins"/>
    <property type="match status" value="1"/>
</dbReference>
<evidence type="ECO:0000313" key="3">
    <source>
        <dbReference type="Ensembl" id="ENSVURP00010026729.1"/>
    </source>
</evidence>
<evidence type="ECO:0000259" key="2">
    <source>
        <dbReference type="Pfam" id="PF07654"/>
    </source>
</evidence>
<dbReference type="Ensembl" id="ENSVURT00010030449.1">
    <property type="protein sequence ID" value="ENSVURP00010026729.1"/>
    <property type="gene ID" value="ENSVURG00010020467.1"/>
</dbReference>
<organism evidence="3 4">
    <name type="scientific">Vombatus ursinus</name>
    <name type="common">Common wombat</name>
    <dbReference type="NCBI Taxonomy" id="29139"/>
    <lineage>
        <taxon>Eukaryota</taxon>
        <taxon>Metazoa</taxon>
        <taxon>Chordata</taxon>
        <taxon>Craniata</taxon>
        <taxon>Vertebrata</taxon>
        <taxon>Euteleostomi</taxon>
        <taxon>Mammalia</taxon>
        <taxon>Metatheria</taxon>
        <taxon>Diprotodontia</taxon>
        <taxon>Vombatidae</taxon>
        <taxon>Vombatus</taxon>
    </lineage>
</organism>
<accession>A0A4X2LNE6</accession>
<feature type="region of interest" description="Disordered" evidence="1">
    <location>
        <begin position="67"/>
        <end position="93"/>
    </location>
</feature>
<dbReference type="InterPro" id="IPR013783">
    <property type="entry name" value="Ig-like_fold"/>
</dbReference>
<name>A0A4X2LNE6_VOMUR</name>
<feature type="domain" description="Immunoglobulin C1-set" evidence="2">
    <location>
        <begin position="4"/>
        <end position="63"/>
    </location>
</feature>
<dbReference type="AlphaFoldDB" id="A0A4X2LNE6"/>
<dbReference type="Proteomes" id="UP000314987">
    <property type="component" value="Unassembled WGS sequence"/>
</dbReference>
<dbReference type="InterPro" id="IPR003597">
    <property type="entry name" value="Ig_C1-set"/>
</dbReference>
<dbReference type="SUPFAM" id="SSF48726">
    <property type="entry name" value="Immunoglobulin"/>
    <property type="match status" value="1"/>
</dbReference>
<dbReference type="Pfam" id="PF07654">
    <property type="entry name" value="C1-set"/>
    <property type="match status" value="1"/>
</dbReference>
<reference evidence="3" key="2">
    <citation type="submission" date="2025-08" db="UniProtKB">
        <authorList>
            <consortium name="Ensembl"/>
        </authorList>
    </citation>
    <scope>IDENTIFICATION</scope>
</reference>
<dbReference type="GeneTree" id="ENSGT01030000235488"/>
<sequence>MKNGTNVACLVKDFYPKPVDIHLDPDNNATEEVVTTANGKFSAVKLGQYKKDLEQIKCTVQHNNKTVEASYKRSHEESTDESPDLEEPIGQECPKSTVQIEKVNLLSITLLGLRVLLAKSIAVNFFLTIKCFLP</sequence>
<evidence type="ECO:0000256" key="1">
    <source>
        <dbReference type="SAM" id="MobiDB-lite"/>
    </source>
</evidence>
<reference evidence="4" key="1">
    <citation type="submission" date="2018-12" db="EMBL/GenBank/DDBJ databases">
        <authorList>
            <person name="Yazar S."/>
        </authorList>
    </citation>
    <scope>NUCLEOTIDE SEQUENCE [LARGE SCALE GENOMIC DNA]</scope>
</reference>
<evidence type="ECO:0000313" key="4">
    <source>
        <dbReference type="Proteomes" id="UP000314987"/>
    </source>
</evidence>
<feature type="compositionally biased region" description="Acidic residues" evidence="1">
    <location>
        <begin position="78"/>
        <end position="89"/>
    </location>
</feature>
<protein>
    <recommendedName>
        <fullName evidence="2">Immunoglobulin C1-set domain-containing protein</fullName>
    </recommendedName>
</protein>
<keyword evidence="4" id="KW-1185">Reference proteome</keyword>
<reference evidence="3" key="3">
    <citation type="submission" date="2025-09" db="UniProtKB">
        <authorList>
            <consortium name="Ensembl"/>
        </authorList>
    </citation>
    <scope>IDENTIFICATION</scope>
</reference>
<proteinExistence type="predicted"/>
<dbReference type="InterPro" id="IPR036179">
    <property type="entry name" value="Ig-like_dom_sf"/>
</dbReference>